<feature type="non-terminal residue" evidence="1">
    <location>
        <position position="1"/>
    </location>
</feature>
<evidence type="ECO:0000313" key="1">
    <source>
        <dbReference type="EMBL" id="GAG23073.1"/>
    </source>
</evidence>
<gene>
    <name evidence="1" type="ORF">S01H1_58876</name>
</gene>
<dbReference type="AlphaFoldDB" id="X0WEY6"/>
<comment type="caution">
    <text evidence="1">The sequence shown here is derived from an EMBL/GenBank/DDBJ whole genome shotgun (WGS) entry which is preliminary data.</text>
</comment>
<reference evidence="1" key="1">
    <citation type="journal article" date="2014" name="Front. Microbiol.">
        <title>High frequency of phylogenetically diverse reductive dehalogenase-homologous genes in deep subseafloor sedimentary metagenomes.</title>
        <authorList>
            <person name="Kawai M."/>
            <person name="Futagami T."/>
            <person name="Toyoda A."/>
            <person name="Takaki Y."/>
            <person name="Nishi S."/>
            <person name="Hori S."/>
            <person name="Arai W."/>
            <person name="Tsubouchi T."/>
            <person name="Morono Y."/>
            <person name="Uchiyama I."/>
            <person name="Ito T."/>
            <person name="Fujiyama A."/>
            <person name="Inagaki F."/>
            <person name="Takami H."/>
        </authorList>
    </citation>
    <scope>NUCLEOTIDE SEQUENCE</scope>
    <source>
        <strain evidence="1">Expedition CK06-06</strain>
    </source>
</reference>
<accession>X0WEY6</accession>
<dbReference type="EMBL" id="BARS01038479">
    <property type="protein sequence ID" value="GAG23073.1"/>
    <property type="molecule type" value="Genomic_DNA"/>
</dbReference>
<sequence length="32" mass="3526">AIKGLGTCAEQLNVKNSPSMHRLQLLSVSFPW</sequence>
<protein>
    <submittedName>
        <fullName evidence="1">Uncharacterized protein</fullName>
    </submittedName>
</protein>
<organism evidence="1">
    <name type="scientific">marine sediment metagenome</name>
    <dbReference type="NCBI Taxonomy" id="412755"/>
    <lineage>
        <taxon>unclassified sequences</taxon>
        <taxon>metagenomes</taxon>
        <taxon>ecological metagenomes</taxon>
    </lineage>
</organism>
<proteinExistence type="predicted"/>
<name>X0WEY6_9ZZZZ</name>